<organism evidence="2 3">
    <name type="scientific">Paraburkholderia youngii</name>
    <dbReference type="NCBI Taxonomy" id="2782701"/>
    <lineage>
        <taxon>Bacteria</taxon>
        <taxon>Pseudomonadati</taxon>
        <taxon>Pseudomonadota</taxon>
        <taxon>Betaproteobacteria</taxon>
        <taxon>Burkholderiales</taxon>
        <taxon>Burkholderiaceae</taxon>
        <taxon>Paraburkholderia</taxon>
    </lineage>
</organism>
<evidence type="ECO:0000259" key="1">
    <source>
        <dbReference type="SMART" id="SM00421"/>
    </source>
</evidence>
<dbReference type="GO" id="GO:0003677">
    <property type="term" value="F:DNA binding"/>
    <property type="evidence" value="ECO:0007669"/>
    <property type="project" value="InterPro"/>
</dbReference>
<gene>
    <name evidence="2" type="ORF">G5S42_43005</name>
</gene>
<evidence type="ECO:0000313" key="2">
    <source>
        <dbReference type="EMBL" id="NUY06112.1"/>
    </source>
</evidence>
<dbReference type="EMBL" id="JAALDK010000004">
    <property type="protein sequence ID" value="NUY06112.1"/>
    <property type="molecule type" value="Genomic_DNA"/>
</dbReference>
<dbReference type="SMART" id="SM00421">
    <property type="entry name" value="HTH_LUXR"/>
    <property type="match status" value="1"/>
</dbReference>
<dbReference type="RefSeq" id="WP_176112635.1">
    <property type="nucleotide sequence ID" value="NZ_JAALDK010000004.1"/>
</dbReference>
<protein>
    <recommendedName>
        <fullName evidence="1">HTH luxR-type domain-containing protein</fullName>
    </recommendedName>
</protein>
<dbReference type="SUPFAM" id="SSF46894">
    <property type="entry name" value="C-terminal effector domain of the bipartite response regulators"/>
    <property type="match status" value="1"/>
</dbReference>
<reference evidence="2 3" key="1">
    <citation type="submission" date="2020-02" db="EMBL/GenBank/DDBJ databases">
        <title>Paraburkholderia simonii sp. nov. and Paraburkholderia youngii sp. nov. Brazilian and Mexican Mimosa-associated rhizobia.</title>
        <authorList>
            <person name="Mavima L."/>
            <person name="Beukes C.W."/>
            <person name="Chan W.Y."/>
            <person name="Palmer M."/>
            <person name="De Meyer S.E."/>
            <person name="James E.K."/>
            <person name="Venter S.N."/>
            <person name="Steenkamp E.T."/>
        </authorList>
    </citation>
    <scope>NUCLEOTIDE SEQUENCE [LARGE SCALE GENOMIC DNA]</scope>
    <source>
        <strain evidence="2 3">JPY169</strain>
    </source>
</reference>
<name>A0A7Y6K7Z9_9BURK</name>
<dbReference type="AlphaFoldDB" id="A0A7Y6K7Z9"/>
<dbReference type="GO" id="GO:0006355">
    <property type="term" value="P:regulation of DNA-templated transcription"/>
    <property type="evidence" value="ECO:0007669"/>
    <property type="project" value="InterPro"/>
</dbReference>
<dbReference type="InterPro" id="IPR016032">
    <property type="entry name" value="Sig_transdc_resp-reg_C-effctor"/>
</dbReference>
<comment type="caution">
    <text evidence="2">The sequence shown here is derived from an EMBL/GenBank/DDBJ whole genome shotgun (WGS) entry which is preliminary data.</text>
</comment>
<accession>A0A7Y6K7Z9</accession>
<proteinExistence type="predicted"/>
<dbReference type="GeneID" id="301107062"/>
<dbReference type="InterPro" id="IPR036388">
    <property type="entry name" value="WH-like_DNA-bd_sf"/>
</dbReference>
<sequence length="254" mass="27766">MSMQISADEFRAQVLHTLHARISFNAHIWSTGTRNSSGSIVISPDFSTEGLPSNFVSDYAGIAPHDVVGYLFSAFPRVVQPISVADYRGPRGGRVGATIADYLDAIGIRYLMNCGLESRFGIAWITMYRRDAPKVTEVVELVPFSPADAEIAAYSVPHWLYTWQELAAGQISDRDSSGKWPMGVVPRLLGLTPMQMRVATLAVRGLGAKEIARALKLEGRNANANTIAVHLKRVHKKVGMHCEDLAQALLGPIH</sequence>
<evidence type="ECO:0000313" key="3">
    <source>
        <dbReference type="Proteomes" id="UP000594380"/>
    </source>
</evidence>
<dbReference type="Proteomes" id="UP000594380">
    <property type="component" value="Unassembled WGS sequence"/>
</dbReference>
<dbReference type="InterPro" id="IPR000792">
    <property type="entry name" value="Tscrpt_reg_LuxR_C"/>
</dbReference>
<dbReference type="Gene3D" id="1.10.10.10">
    <property type="entry name" value="Winged helix-like DNA-binding domain superfamily/Winged helix DNA-binding domain"/>
    <property type="match status" value="1"/>
</dbReference>
<feature type="domain" description="HTH luxR-type" evidence="1">
    <location>
        <begin position="188"/>
        <end position="250"/>
    </location>
</feature>